<protein>
    <submittedName>
        <fullName evidence="3">Putative Gp45-like prophage protein</fullName>
    </submittedName>
</protein>
<dbReference type="InterPro" id="IPR053861">
    <property type="entry name" value="Phage_Mu_Gp45_N"/>
</dbReference>
<dbReference type="Proteomes" id="UP000254651">
    <property type="component" value="Unassembled WGS sequence"/>
</dbReference>
<dbReference type="InterPro" id="IPR013046">
    <property type="entry name" value="GpV/Gp45"/>
</dbReference>
<dbReference type="GO" id="GO:0016772">
    <property type="term" value="F:transferase activity, transferring phosphorus-containing groups"/>
    <property type="evidence" value="ECO:0007669"/>
    <property type="project" value="InterPro"/>
</dbReference>
<organism evidence="3 4">
    <name type="scientific">Bergeriella denitrificans</name>
    <name type="common">Neisseria denitrificans</name>
    <dbReference type="NCBI Taxonomy" id="494"/>
    <lineage>
        <taxon>Bacteria</taxon>
        <taxon>Pseudomonadati</taxon>
        <taxon>Pseudomonadota</taxon>
        <taxon>Betaproteobacteria</taxon>
        <taxon>Neisseriales</taxon>
        <taxon>Neisseriaceae</taxon>
        <taxon>Bergeriella</taxon>
    </lineage>
</organism>
<gene>
    <name evidence="3" type="ORF">NCTC10295_00315</name>
</gene>
<dbReference type="InterPro" id="IPR014462">
    <property type="entry name" value="Phage_Mu_Gp45"/>
</dbReference>
<keyword evidence="4" id="KW-1185">Reference proteome</keyword>
<dbReference type="SUPFAM" id="SSF52009">
    <property type="entry name" value="Phosphohistidine domain"/>
    <property type="match status" value="1"/>
</dbReference>
<feature type="domain" description="Bacteriophage Mu Gp45 N-terminal" evidence="2">
    <location>
        <begin position="26"/>
        <end position="92"/>
    </location>
</feature>
<dbReference type="InterPro" id="IPR036637">
    <property type="entry name" value="Phosphohistidine_dom_sf"/>
</dbReference>
<feature type="region of interest" description="Disordered" evidence="1">
    <location>
        <begin position="194"/>
        <end position="214"/>
    </location>
</feature>
<accession>A0A378UDU1</accession>
<dbReference type="PIRSF" id="PIRSF012337">
    <property type="entry name" value="gp45"/>
    <property type="match status" value="1"/>
</dbReference>
<dbReference type="NCBIfam" id="TIGR01644">
    <property type="entry name" value="phage_P2_V"/>
    <property type="match status" value="1"/>
</dbReference>
<proteinExistence type="predicted"/>
<sequence>MSLSKLAKKTKAVAAGVGDAVRQAFRGKIALVSAGEPVQRVQLSALADETLQDVEHLQQFGFTSHPPEGTEAVIIPLGGATSHGVIVATEHGNYRVKGLAGGEVAVYDQSGSSITLKQGRLIKIDCDKLEIAAPGGVKIDAPNVQCTAQLTAQGQINGNGGMAVQGGSGAKFTGAIEHTGDFANKGKISNNGVDIGAGHKHSETNGAETGGVVG</sequence>
<evidence type="ECO:0000259" key="2">
    <source>
        <dbReference type="Pfam" id="PF06890"/>
    </source>
</evidence>
<dbReference type="AlphaFoldDB" id="A0A378UDU1"/>
<reference evidence="3 4" key="1">
    <citation type="submission" date="2018-06" db="EMBL/GenBank/DDBJ databases">
        <authorList>
            <consortium name="Pathogen Informatics"/>
            <person name="Doyle S."/>
        </authorList>
    </citation>
    <scope>NUCLEOTIDE SEQUENCE [LARGE SCALE GENOMIC DNA]</scope>
    <source>
        <strain evidence="3 4">NCTC10295</strain>
    </source>
</reference>
<dbReference type="RefSeq" id="WP_066075927.1">
    <property type="nucleotide sequence ID" value="NZ_CP181246.1"/>
</dbReference>
<name>A0A378UDU1_BERDE</name>
<dbReference type="Pfam" id="PF06890">
    <property type="entry name" value="Phage_Mu_Gp45"/>
    <property type="match status" value="1"/>
</dbReference>
<evidence type="ECO:0000256" key="1">
    <source>
        <dbReference type="SAM" id="MobiDB-lite"/>
    </source>
</evidence>
<dbReference type="EMBL" id="UGQS01000001">
    <property type="protein sequence ID" value="STZ75574.1"/>
    <property type="molecule type" value="Genomic_DNA"/>
</dbReference>
<evidence type="ECO:0000313" key="4">
    <source>
        <dbReference type="Proteomes" id="UP000254651"/>
    </source>
</evidence>
<evidence type="ECO:0000313" key="3">
    <source>
        <dbReference type="EMBL" id="STZ75574.1"/>
    </source>
</evidence>